<proteinExistence type="predicted"/>
<evidence type="ECO:0000256" key="4">
    <source>
        <dbReference type="ARBA" id="ARBA00022982"/>
    </source>
</evidence>
<dbReference type="InterPro" id="IPR054782">
    <property type="entry name" value="Cytochro_C551"/>
</dbReference>
<dbReference type="EMBL" id="JBHRRZ010000003">
    <property type="protein sequence ID" value="MFC2947253.1"/>
    <property type="molecule type" value="Genomic_DNA"/>
</dbReference>
<comment type="caution">
    <text evidence="9">The sequence shown here is derived from an EMBL/GenBank/DDBJ whole genome shotgun (WGS) entry which is preliminary data.</text>
</comment>
<feature type="domain" description="Cytochrome c" evidence="8">
    <location>
        <begin position="51"/>
        <end position="125"/>
    </location>
</feature>
<evidence type="ECO:0000256" key="3">
    <source>
        <dbReference type="ARBA" id="ARBA00022723"/>
    </source>
</evidence>
<keyword evidence="1" id="KW-0813">Transport</keyword>
<dbReference type="InterPro" id="IPR051811">
    <property type="entry name" value="Cytochrome_c550/c551-like"/>
</dbReference>
<evidence type="ECO:0000259" key="8">
    <source>
        <dbReference type="PROSITE" id="PS51007"/>
    </source>
</evidence>
<feature type="region of interest" description="Disordered" evidence="7">
    <location>
        <begin position="19"/>
        <end position="52"/>
    </location>
</feature>
<evidence type="ECO:0000256" key="5">
    <source>
        <dbReference type="ARBA" id="ARBA00023004"/>
    </source>
</evidence>
<evidence type="ECO:0000256" key="1">
    <source>
        <dbReference type="ARBA" id="ARBA00022448"/>
    </source>
</evidence>
<accession>A0ABV7A2V8</accession>
<dbReference type="PROSITE" id="PS51007">
    <property type="entry name" value="CYTC"/>
    <property type="match status" value="1"/>
</dbReference>
<dbReference type="SUPFAM" id="SSF46626">
    <property type="entry name" value="Cytochrome c"/>
    <property type="match status" value="1"/>
</dbReference>
<dbReference type="NCBIfam" id="NF045774">
    <property type="entry name" value="cytochro_C551"/>
    <property type="match status" value="1"/>
</dbReference>
<evidence type="ECO:0000313" key="10">
    <source>
        <dbReference type="Proteomes" id="UP001595387"/>
    </source>
</evidence>
<keyword evidence="2 6" id="KW-0349">Heme</keyword>
<evidence type="ECO:0000313" key="9">
    <source>
        <dbReference type="EMBL" id="MFC2947253.1"/>
    </source>
</evidence>
<evidence type="ECO:0000256" key="2">
    <source>
        <dbReference type="ARBA" id="ARBA00022617"/>
    </source>
</evidence>
<dbReference type="InterPro" id="IPR012218">
    <property type="entry name" value="Cyt_c_BACSU-c550-type"/>
</dbReference>
<dbReference type="Pfam" id="PF13442">
    <property type="entry name" value="Cytochrome_CBB3"/>
    <property type="match status" value="1"/>
</dbReference>
<reference evidence="10" key="1">
    <citation type="journal article" date="2019" name="Int. J. Syst. Evol. Microbiol.">
        <title>The Global Catalogue of Microorganisms (GCM) 10K type strain sequencing project: providing services to taxonomists for standard genome sequencing and annotation.</title>
        <authorList>
            <consortium name="The Broad Institute Genomics Platform"/>
            <consortium name="The Broad Institute Genome Sequencing Center for Infectious Disease"/>
            <person name="Wu L."/>
            <person name="Ma J."/>
        </authorList>
    </citation>
    <scope>NUCLEOTIDE SEQUENCE [LARGE SCALE GENOMIC DNA]</scope>
    <source>
        <strain evidence="10">KCTC 13193</strain>
    </source>
</reference>
<evidence type="ECO:0000256" key="6">
    <source>
        <dbReference type="PROSITE-ProRule" id="PRU00433"/>
    </source>
</evidence>
<sequence>MKKWLMAVVFGSALVLTGCGGGGDEGGTDEPADNGNGDTGTEESADGGGTVDTASAEEIYQNNCASCHGGDLSGGAGPDLTSVGAEYSAEEIADIIQNGKGSMPAQDQVSAEDRETLANWLAEKQ</sequence>
<evidence type="ECO:0000256" key="7">
    <source>
        <dbReference type="SAM" id="MobiDB-lite"/>
    </source>
</evidence>
<dbReference type="InterPro" id="IPR036909">
    <property type="entry name" value="Cyt_c-like_dom_sf"/>
</dbReference>
<feature type="region of interest" description="Disordered" evidence="7">
    <location>
        <begin position="100"/>
        <end position="125"/>
    </location>
</feature>
<keyword evidence="10" id="KW-1185">Reference proteome</keyword>
<keyword evidence="3 6" id="KW-0479">Metal-binding</keyword>
<dbReference type="PIRSF" id="PIRSF000025">
    <property type="entry name" value="Cytc_Bsub_c550"/>
    <property type="match status" value="1"/>
</dbReference>
<dbReference type="PANTHER" id="PTHR37823:SF4">
    <property type="entry name" value="MENAQUINOL-CYTOCHROME C REDUCTASE CYTOCHROME B_C SUBUNIT"/>
    <property type="match status" value="1"/>
</dbReference>
<dbReference type="RefSeq" id="WP_390302510.1">
    <property type="nucleotide sequence ID" value="NZ_JBHRRZ010000003.1"/>
</dbReference>
<dbReference type="PROSITE" id="PS51257">
    <property type="entry name" value="PROKAR_LIPOPROTEIN"/>
    <property type="match status" value="1"/>
</dbReference>
<organism evidence="9 10">
    <name type="scientific">Virgibacillus sediminis</name>
    <dbReference type="NCBI Taxonomy" id="202260"/>
    <lineage>
        <taxon>Bacteria</taxon>
        <taxon>Bacillati</taxon>
        <taxon>Bacillota</taxon>
        <taxon>Bacilli</taxon>
        <taxon>Bacillales</taxon>
        <taxon>Bacillaceae</taxon>
        <taxon>Virgibacillus</taxon>
    </lineage>
</organism>
<dbReference type="PANTHER" id="PTHR37823">
    <property type="entry name" value="CYTOCHROME C-553-LIKE"/>
    <property type="match status" value="1"/>
</dbReference>
<dbReference type="Gene3D" id="1.10.760.10">
    <property type="entry name" value="Cytochrome c-like domain"/>
    <property type="match status" value="1"/>
</dbReference>
<keyword evidence="4" id="KW-0249">Electron transport</keyword>
<dbReference type="Proteomes" id="UP001595387">
    <property type="component" value="Unassembled WGS sequence"/>
</dbReference>
<protein>
    <submittedName>
        <fullName evidence="9">Cytochrome c551</fullName>
    </submittedName>
</protein>
<dbReference type="InterPro" id="IPR009056">
    <property type="entry name" value="Cyt_c-like_dom"/>
</dbReference>
<keyword evidence="5 6" id="KW-0408">Iron</keyword>
<name>A0ABV7A2V8_9BACI</name>
<gene>
    <name evidence="9" type="primary">cccB</name>
    <name evidence="9" type="ORF">ACFODW_02590</name>
</gene>